<gene>
    <name evidence="2" type="ORF">THII_3667</name>
</gene>
<evidence type="ECO:0000313" key="3">
    <source>
        <dbReference type="Proteomes" id="UP000031623"/>
    </source>
</evidence>
<dbReference type="AlphaFoldDB" id="A0A090AK94"/>
<dbReference type="EMBL" id="AP014633">
    <property type="protein sequence ID" value="BAP57964.1"/>
    <property type="molecule type" value="Genomic_DNA"/>
</dbReference>
<evidence type="ECO:0008006" key="4">
    <source>
        <dbReference type="Google" id="ProtNLM"/>
    </source>
</evidence>
<accession>A0A090AK94</accession>
<evidence type="ECO:0000313" key="2">
    <source>
        <dbReference type="EMBL" id="BAP57964.1"/>
    </source>
</evidence>
<dbReference type="STRING" id="40754.THII_3667"/>
<reference evidence="2 3" key="1">
    <citation type="journal article" date="2014" name="ISME J.">
        <title>Ecophysiology of Thioploca ingrica as revealed by the complete genome sequence supplemented with proteomic evidence.</title>
        <authorList>
            <person name="Kojima H."/>
            <person name="Ogura Y."/>
            <person name="Yamamoto N."/>
            <person name="Togashi T."/>
            <person name="Mori H."/>
            <person name="Watanabe T."/>
            <person name="Nemoto F."/>
            <person name="Kurokawa K."/>
            <person name="Hayashi T."/>
            <person name="Fukui M."/>
        </authorList>
    </citation>
    <scope>NUCLEOTIDE SEQUENCE [LARGE SCALE GENOMIC DNA]</scope>
</reference>
<feature type="region of interest" description="Disordered" evidence="1">
    <location>
        <begin position="1"/>
        <end position="35"/>
    </location>
</feature>
<name>A0A090AK94_9GAMM</name>
<sequence length="223" mass="25843">MTIGKRSKLTLGLKRKPEESPIHHEEDTIEKQPKLALGVRKKREWKPLEEDTFNEKQTPLLTLGLKKKTEVIFPKTIEDRPPVQAINRPRSAFGLRRRPGIIKSDADRIRTPSKQPTIKTPKTKGKLEINIKINQLPTQSQTIKRGWQRFYVNVEGQIVQMKVRPRTWNKLLKANEEYPTWVASITGKMGHRIKNGFELLEPSIQVYERKVDVPSELNSETPE</sequence>
<dbReference type="OrthoDB" id="8421419at2"/>
<organism evidence="2 3">
    <name type="scientific">Thioploca ingrica</name>
    <dbReference type="NCBI Taxonomy" id="40754"/>
    <lineage>
        <taxon>Bacteria</taxon>
        <taxon>Pseudomonadati</taxon>
        <taxon>Pseudomonadota</taxon>
        <taxon>Gammaproteobacteria</taxon>
        <taxon>Thiotrichales</taxon>
        <taxon>Thiotrichaceae</taxon>
        <taxon>Thioploca</taxon>
    </lineage>
</organism>
<dbReference type="HOGENOM" id="CLU_1239675_0_0_6"/>
<dbReference type="KEGG" id="tig:THII_3667"/>
<proteinExistence type="predicted"/>
<dbReference type="Proteomes" id="UP000031623">
    <property type="component" value="Chromosome"/>
</dbReference>
<protein>
    <recommendedName>
        <fullName evidence="4">Fertility inhibition FinO-like protein</fullName>
    </recommendedName>
</protein>
<evidence type="ECO:0000256" key="1">
    <source>
        <dbReference type="SAM" id="MobiDB-lite"/>
    </source>
</evidence>
<feature type="compositionally biased region" description="Basic and acidic residues" evidence="1">
    <location>
        <begin position="15"/>
        <end position="33"/>
    </location>
</feature>
<keyword evidence="3" id="KW-1185">Reference proteome</keyword>